<dbReference type="EMBL" id="MK318987">
    <property type="protein sequence ID" value="QCL10260.1"/>
    <property type="molecule type" value="Genomic_DNA"/>
</dbReference>
<protein>
    <submittedName>
        <fullName evidence="4">NAD dependent epimerase/dehydratase family protein</fullName>
    </submittedName>
</protein>
<dbReference type="AlphaFoldDB" id="A0A7S4ZUB9"/>
<evidence type="ECO:0000256" key="1">
    <source>
        <dbReference type="ARBA" id="ARBA00005125"/>
    </source>
</evidence>
<keyword evidence="4" id="KW-0614">Plasmid</keyword>
<sequence length="406" mass="45810">MKVVVTGGDGFCGWPTTLHLANRGHEVLIIDDGSRRRIANDLTAQSLTPIVSLKQRVETWNNEFRKNLQFQTLNIAEDYEGLRTALREFGPHAIVHLAAQRSAPYSMGDRTGGYYTLFNNILSIQNILHLISTEFRDVRLVHLGSIGVYGYSDHPNAIPEGLVEFRYDADEDRGARVRTRFPVSPGSLYHTSKAQIGVLLDYYHATFGLDLVDLYQGIVWGTQTPETLMHKNFVNRFDYDEYYGTVVNRFLVQGSVGLPLSVYGKGMQTRAFIHIADTVKCIEAALLAKRRNDAGVQVYHQTAETLSVRAVAEAVARFTGAEIDTIANPRGEVEDHRFSVVSDRFRNLGLRPRTLAEDLLQEMQETVFRYSRRLNADVIAPRVVWGRSVPKHGEQEQLEQVTDKIS</sequence>
<dbReference type="PANTHER" id="PTHR43000">
    <property type="entry name" value="DTDP-D-GLUCOSE 4,6-DEHYDRATASE-RELATED"/>
    <property type="match status" value="1"/>
</dbReference>
<evidence type="ECO:0000256" key="2">
    <source>
        <dbReference type="ARBA" id="ARBA00007637"/>
    </source>
</evidence>
<comment type="similarity">
    <text evidence="2">Belongs to the NAD(P)-dependent epimerase/dehydratase family.</text>
</comment>
<gene>
    <name evidence="4" type="ORF">pC6.5b_366</name>
</gene>
<comment type="pathway">
    <text evidence="1">Bacterial outer membrane biogenesis; LPS O-antigen biosynthesis.</text>
</comment>
<dbReference type="Gene3D" id="3.40.50.720">
    <property type="entry name" value="NAD(P)-binding Rossmann-like Domain"/>
    <property type="match status" value="1"/>
</dbReference>
<organism evidence="4">
    <name type="scientific">Rhizobium rhizogenes</name>
    <name type="common">Agrobacterium rhizogenes</name>
    <dbReference type="NCBI Taxonomy" id="359"/>
    <lineage>
        <taxon>Bacteria</taxon>
        <taxon>Pseudomonadati</taxon>
        <taxon>Pseudomonadota</taxon>
        <taxon>Alphaproteobacteria</taxon>
        <taxon>Hyphomicrobiales</taxon>
        <taxon>Rhizobiaceae</taxon>
        <taxon>Rhizobium/Agrobacterium group</taxon>
        <taxon>Rhizobium</taxon>
    </lineage>
</organism>
<reference evidence="4" key="1">
    <citation type="submission" date="2018-12" db="EMBL/GenBank/DDBJ databases">
        <title>Three Rhizobium rhizogenes strains isolated from the same crown gall tumor carry diverse plasmids.</title>
        <authorList>
            <person name="Pulawska J."/>
            <person name="Kuzmanovic N."/>
        </authorList>
    </citation>
    <scope>NUCLEOTIDE SEQUENCE</scope>
    <source>
        <strain evidence="4">C6.5</strain>
        <plasmid evidence="4">pC6.5b</plasmid>
    </source>
</reference>
<dbReference type="InterPro" id="IPR001509">
    <property type="entry name" value="Epimerase_deHydtase"/>
</dbReference>
<accession>A0A7S4ZUB9</accession>
<proteinExistence type="inferred from homology"/>
<evidence type="ECO:0000313" key="4">
    <source>
        <dbReference type="EMBL" id="QCL10260.1"/>
    </source>
</evidence>
<geneLocation type="plasmid" evidence="4">
    <name>pC6.5b</name>
</geneLocation>
<dbReference type="RefSeq" id="WP_174048986.1">
    <property type="nucleotide sequence ID" value="NZ_MK318987.1"/>
</dbReference>
<feature type="domain" description="NAD-dependent epimerase/dehydratase" evidence="3">
    <location>
        <begin position="3"/>
        <end position="294"/>
    </location>
</feature>
<dbReference type="InterPro" id="IPR036291">
    <property type="entry name" value="NAD(P)-bd_dom_sf"/>
</dbReference>
<dbReference type="Pfam" id="PF01370">
    <property type="entry name" value="Epimerase"/>
    <property type="match status" value="1"/>
</dbReference>
<dbReference type="SUPFAM" id="SSF51735">
    <property type="entry name" value="NAD(P)-binding Rossmann-fold domains"/>
    <property type="match status" value="1"/>
</dbReference>
<dbReference type="Gene3D" id="3.90.25.10">
    <property type="entry name" value="UDP-galactose 4-epimerase, domain 1"/>
    <property type="match status" value="1"/>
</dbReference>
<evidence type="ECO:0000259" key="3">
    <source>
        <dbReference type="Pfam" id="PF01370"/>
    </source>
</evidence>
<name>A0A7S4ZUB9_RHIRH</name>